<name>A0A9W7LDP9_9STRA</name>
<dbReference type="GO" id="GO:0006886">
    <property type="term" value="P:intracellular protein transport"/>
    <property type="evidence" value="ECO:0007669"/>
    <property type="project" value="InterPro"/>
</dbReference>
<accession>A0A9W7LDP9</accession>
<protein>
    <submittedName>
        <fullName evidence="2">Uncharacterized protein</fullName>
    </submittedName>
</protein>
<dbReference type="InterPro" id="IPR028934">
    <property type="entry name" value="Vps26-related"/>
</dbReference>
<dbReference type="Gene3D" id="2.60.40.640">
    <property type="match status" value="2"/>
</dbReference>
<dbReference type="AlphaFoldDB" id="A0A9W7LDP9"/>
<reference evidence="3" key="1">
    <citation type="journal article" date="2023" name="Commun. Biol.">
        <title>Genome analysis of Parmales, the sister group of diatoms, reveals the evolutionary specialization of diatoms from phago-mixotrophs to photoautotrophs.</title>
        <authorList>
            <person name="Ban H."/>
            <person name="Sato S."/>
            <person name="Yoshikawa S."/>
            <person name="Yamada K."/>
            <person name="Nakamura Y."/>
            <person name="Ichinomiya M."/>
            <person name="Sato N."/>
            <person name="Blanc-Mathieu R."/>
            <person name="Endo H."/>
            <person name="Kuwata A."/>
            <person name="Ogata H."/>
        </authorList>
    </citation>
    <scope>NUCLEOTIDE SEQUENCE [LARGE SCALE GENOMIC DNA]</scope>
</reference>
<dbReference type="EMBL" id="BRYA01000268">
    <property type="protein sequence ID" value="GMI45852.1"/>
    <property type="molecule type" value="Genomic_DNA"/>
</dbReference>
<proteinExistence type="inferred from homology"/>
<dbReference type="Pfam" id="PF03643">
    <property type="entry name" value="Vps26"/>
    <property type="match status" value="1"/>
</dbReference>
<gene>
    <name evidence="2" type="ORF">TrCOL_g626</name>
</gene>
<dbReference type="Proteomes" id="UP001165065">
    <property type="component" value="Unassembled WGS sequence"/>
</dbReference>
<dbReference type="PANTHER" id="PTHR12233">
    <property type="entry name" value="VACUOLAR PROTEIN SORTING 26 RELATED"/>
    <property type="match status" value="1"/>
</dbReference>
<evidence type="ECO:0000313" key="2">
    <source>
        <dbReference type="EMBL" id="GMI45852.1"/>
    </source>
</evidence>
<dbReference type="InterPro" id="IPR014752">
    <property type="entry name" value="Arrestin-like_C"/>
</dbReference>
<evidence type="ECO:0000313" key="3">
    <source>
        <dbReference type="Proteomes" id="UP001165065"/>
    </source>
</evidence>
<dbReference type="SUPFAM" id="SSF81296">
    <property type="entry name" value="E set domains"/>
    <property type="match status" value="1"/>
</dbReference>
<dbReference type="InterPro" id="IPR014756">
    <property type="entry name" value="Ig_E-set"/>
</dbReference>
<sequence length="305" mass="33799">MNPEHSGLDISLSRFDRIYHPGESVSGVLSITAKDGWSHTGVKITVIGTVTLKMPNGNQEVKPRRLLEEEFMLVESGKMDMGTTKVPFSFVVKGLNKKALLETYHGAYISVNYFITAKVERGVMKRGLEKGLEFIVEVPIRRESLATPVEKEFEITEKTLDNVRSSKVGKIPEFTIKGKLHRTNCLINMPLTGEVTIVKSANKISSIDVQLVRIESISSALSSSGDLSKGDMVKEATEIEKLQIAVGDVVRNMVIPIYMVLPRVYTCPTLSTATFAVGFEVNLQVVFEDGYMVSETFQVGLHRVQ</sequence>
<organism evidence="2 3">
    <name type="scientific">Triparma columacea</name>
    <dbReference type="NCBI Taxonomy" id="722753"/>
    <lineage>
        <taxon>Eukaryota</taxon>
        <taxon>Sar</taxon>
        <taxon>Stramenopiles</taxon>
        <taxon>Ochrophyta</taxon>
        <taxon>Bolidophyceae</taxon>
        <taxon>Parmales</taxon>
        <taxon>Triparmaceae</taxon>
        <taxon>Triparma</taxon>
    </lineage>
</organism>
<dbReference type="OrthoDB" id="10263384at2759"/>
<evidence type="ECO:0000256" key="1">
    <source>
        <dbReference type="ARBA" id="ARBA00009100"/>
    </source>
</evidence>
<keyword evidence="3" id="KW-1185">Reference proteome</keyword>
<comment type="caution">
    <text evidence="2">The sequence shown here is derived from an EMBL/GenBank/DDBJ whole genome shotgun (WGS) entry which is preliminary data.</text>
</comment>
<comment type="similarity">
    <text evidence="1">Belongs to the VPS26 family.</text>
</comment>